<gene>
    <name evidence="1" type="ORF">ACFSUF_14485</name>
</gene>
<keyword evidence="2" id="KW-1185">Reference proteome</keyword>
<dbReference type="InterPro" id="IPR018679">
    <property type="entry name" value="DUF2161"/>
</dbReference>
<dbReference type="Proteomes" id="UP001597541">
    <property type="component" value="Unassembled WGS sequence"/>
</dbReference>
<evidence type="ECO:0000313" key="2">
    <source>
        <dbReference type="Proteomes" id="UP001597541"/>
    </source>
</evidence>
<evidence type="ECO:0000313" key="1">
    <source>
        <dbReference type="EMBL" id="MFD2613635.1"/>
    </source>
</evidence>
<dbReference type="EMBL" id="JBHUME010000008">
    <property type="protein sequence ID" value="MFD2613635.1"/>
    <property type="molecule type" value="Genomic_DNA"/>
</dbReference>
<organism evidence="1 2">
    <name type="scientific">Paenibacillus gansuensis</name>
    <dbReference type="NCBI Taxonomy" id="306542"/>
    <lineage>
        <taxon>Bacteria</taxon>
        <taxon>Bacillati</taxon>
        <taxon>Bacillota</taxon>
        <taxon>Bacilli</taxon>
        <taxon>Bacillales</taxon>
        <taxon>Paenibacillaceae</taxon>
        <taxon>Paenibacillus</taxon>
    </lineage>
</organism>
<protein>
    <submittedName>
        <fullName evidence="1">DUF2161 domain-containing phosphodiesterase</fullName>
    </submittedName>
</protein>
<comment type="caution">
    <text evidence="1">The sequence shown here is derived from an EMBL/GenBank/DDBJ whole genome shotgun (WGS) entry which is preliminary data.</text>
</comment>
<sequence length="266" mass="29592">MAVERETELYAPVKGHFEARGYRVRSEVKSCDLVAMKEDQAEPVIVELKKTFNLPLLFQGLERLRLSSFVYLAVERNRAKKGAHNQRWGDIVDLCRRLGLGFITVTFYKTKKPLVEVLCEPSDGWTARRPSKVGTGRLLYEFAERSGDYNVGGSSNRKLMTAYREKALQIAYCLEQHGQLSPAKLRLLTGSPKTADILQKDYYGWFRRASRGIYELTDEGKAALAANSEVVNVFAAGLALGLSAADVNASTPVPNSGEGIIASQRR</sequence>
<proteinExistence type="predicted"/>
<name>A0ABW5PEE2_9BACL</name>
<dbReference type="Pfam" id="PF09929">
    <property type="entry name" value="DUF2161"/>
    <property type="match status" value="1"/>
</dbReference>
<dbReference type="RefSeq" id="WP_377603663.1">
    <property type="nucleotide sequence ID" value="NZ_JBHUME010000008.1"/>
</dbReference>
<accession>A0ABW5PEE2</accession>
<reference evidence="2" key="1">
    <citation type="journal article" date="2019" name="Int. J. Syst. Evol. Microbiol.">
        <title>The Global Catalogue of Microorganisms (GCM) 10K type strain sequencing project: providing services to taxonomists for standard genome sequencing and annotation.</title>
        <authorList>
            <consortium name="The Broad Institute Genomics Platform"/>
            <consortium name="The Broad Institute Genome Sequencing Center for Infectious Disease"/>
            <person name="Wu L."/>
            <person name="Ma J."/>
        </authorList>
    </citation>
    <scope>NUCLEOTIDE SEQUENCE [LARGE SCALE GENOMIC DNA]</scope>
    <source>
        <strain evidence="2">KCTC 3950</strain>
    </source>
</reference>